<evidence type="ECO:0000256" key="5">
    <source>
        <dbReference type="ARBA" id="ARBA00022741"/>
    </source>
</evidence>
<evidence type="ECO:0000256" key="2">
    <source>
        <dbReference type="ARBA" id="ARBA00008420"/>
    </source>
</evidence>
<comment type="similarity">
    <text evidence="2 9">Belongs to the gluconokinase GntK/GntV family.</text>
</comment>
<reference evidence="10" key="1">
    <citation type="submission" date="2022-10" db="EMBL/GenBank/DDBJ databases">
        <title>Hoeflea sp. J2-29, isolated from marine algae.</title>
        <authorList>
            <person name="Kristyanto S."/>
            <person name="Kim J.M."/>
            <person name="Jeon C.O."/>
        </authorList>
    </citation>
    <scope>NUCLEOTIDE SEQUENCE</scope>
    <source>
        <strain evidence="10">J2-29</strain>
    </source>
</reference>
<evidence type="ECO:0000256" key="6">
    <source>
        <dbReference type="ARBA" id="ARBA00022777"/>
    </source>
</evidence>
<dbReference type="PANTHER" id="PTHR43442">
    <property type="entry name" value="GLUCONOKINASE-RELATED"/>
    <property type="match status" value="1"/>
</dbReference>
<keyword evidence="5 9" id="KW-0547">Nucleotide-binding</keyword>
<organism evidence="10 11">
    <name type="scientific">Hoeflea ulvae</name>
    <dbReference type="NCBI Taxonomy" id="2983764"/>
    <lineage>
        <taxon>Bacteria</taxon>
        <taxon>Pseudomonadati</taxon>
        <taxon>Pseudomonadota</taxon>
        <taxon>Alphaproteobacteria</taxon>
        <taxon>Hyphomicrobiales</taxon>
        <taxon>Rhizobiaceae</taxon>
        <taxon>Hoeflea</taxon>
    </lineage>
</organism>
<keyword evidence="7 9" id="KW-0067">ATP-binding</keyword>
<evidence type="ECO:0000256" key="3">
    <source>
        <dbReference type="ARBA" id="ARBA00012054"/>
    </source>
</evidence>
<evidence type="ECO:0000256" key="4">
    <source>
        <dbReference type="ARBA" id="ARBA00022679"/>
    </source>
</evidence>
<dbReference type="InterPro" id="IPR027417">
    <property type="entry name" value="P-loop_NTPase"/>
</dbReference>
<dbReference type="InterPro" id="IPR006001">
    <property type="entry name" value="Therm_gnt_kin"/>
</dbReference>
<dbReference type="EMBL" id="JAOVZQ010000001">
    <property type="protein sequence ID" value="MCY0096894.1"/>
    <property type="molecule type" value="Genomic_DNA"/>
</dbReference>
<accession>A0ABT3YLW0</accession>
<dbReference type="PANTHER" id="PTHR43442:SF3">
    <property type="entry name" value="GLUCONOKINASE-RELATED"/>
    <property type="match status" value="1"/>
</dbReference>
<dbReference type="EC" id="2.7.1.12" evidence="3 9"/>
<evidence type="ECO:0000313" key="11">
    <source>
        <dbReference type="Proteomes" id="UP001081283"/>
    </source>
</evidence>
<sequence>MARHFVIMGVAGCGKTSVGEGLSQLTGTRFIDGDALHPKANVDKMSAGTPLTDEDRWPWLEAIGRQFGSSAEPLIIGCSALKRSYRDRIRHHCGGAVTFIHLTGSRDVISRRMQQRKNHFMPLTLLDSQFAALEPPATDEASISIDIDQPLKAIIAAAARHSGGHQFD</sequence>
<evidence type="ECO:0000256" key="8">
    <source>
        <dbReference type="ARBA" id="ARBA00048090"/>
    </source>
</evidence>
<keyword evidence="11" id="KW-1185">Reference proteome</keyword>
<dbReference type="Gene3D" id="3.40.50.300">
    <property type="entry name" value="P-loop containing nucleotide triphosphate hydrolases"/>
    <property type="match status" value="1"/>
</dbReference>
<comment type="catalytic activity">
    <reaction evidence="8 9">
        <text>D-gluconate + ATP = 6-phospho-D-gluconate + ADP + H(+)</text>
        <dbReference type="Rhea" id="RHEA:19433"/>
        <dbReference type="ChEBI" id="CHEBI:15378"/>
        <dbReference type="ChEBI" id="CHEBI:18391"/>
        <dbReference type="ChEBI" id="CHEBI:30616"/>
        <dbReference type="ChEBI" id="CHEBI:58759"/>
        <dbReference type="ChEBI" id="CHEBI:456216"/>
        <dbReference type="EC" id="2.7.1.12"/>
    </reaction>
</comment>
<evidence type="ECO:0000313" key="10">
    <source>
        <dbReference type="EMBL" id="MCY0096894.1"/>
    </source>
</evidence>
<dbReference type="CDD" id="cd02021">
    <property type="entry name" value="GntK"/>
    <property type="match status" value="1"/>
</dbReference>
<dbReference type="Proteomes" id="UP001081283">
    <property type="component" value="Unassembled WGS sequence"/>
</dbReference>
<gene>
    <name evidence="10" type="ORF">OEG82_23210</name>
</gene>
<keyword evidence="6 9" id="KW-0418">Kinase</keyword>
<protein>
    <recommendedName>
        <fullName evidence="3 9">Gluconokinase</fullName>
        <ecNumber evidence="3 9">2.7.1.12</ecNumber>
    </recommendedName>
</protein>
<dbReference type="RefSeq" id="WP_267614725.1">
    <property type="nucleotide sequence ID" value="NZ_JAOVZQ010000001.1"/>
</dbReference>
<dbReference type="Pfam" id="PF13671">
    <property type="entry name" value="AAA_33"/>
    <property type="match status" value="1"/>
</dbReference>
<dbReference type="SUPFAM" id="SSF52540">
    <property type="entry name" value="P-loop containing nucleoside triphosphate hydrolases"/>
    <property type="match status" value="1"/>
</dbReference>
<evidence type="ECO:0000256" key="9">
    <source>
        <dbReference type="RuleBase" id="RU363066"/>
    </source>
</evidence>
<proteinExistence type="inferred from homology"/>
<name>A0ABT3YLW0_9HYPH</name>
<comment type="pathway">
    <text evidence="1">Carbohydrate acid metabolism.</text>
</comment>
<comment type="caution">
    <text evidence="10">The sequence shown here is derived from an EMBL/GenBank/DDBJ whole genome shotgun (WGS) entry which is preliminary data.</text>
</comment>
<evidence type="ECO:0000256" key="7">
    <source>
        <dbReference type="ARBA" id="ARBA00022840"/>
    </source>
</evidence>
<evidence type="ECO:0000256" key="1">
    <source>
        <dbReference type="ARBA" id="ARBA00004761"/>
    </source>
</evidence>
<dbReference type="NCBIfam" id="TIGR01313">
    <property type="entry name" value="therm_gnt_kin"/>
    <property type="match status" value="1"/>
</dbReference>
<keyword evidence="4 9" id="KW-0808">Transferase</keyword>